<sequence>MFFQIRTVAQEKTTRKDTVPQNETPEFKGEILAIEIKNNFSDEALHKEADFINKQYDFNLKFENIERNDKGEIYKLKITADKPTDLKSWSREEYAKTGIESFFIIIEQTAEGKSEISIEDEKFKYTATSEVIFDTHEDPVTGEKNAVIKTKNVAEKPSSTEGSNAKPDTNNRKFYTFSNSVDTVLYKSTDDINKSISQRVTDNTTGRIRKYTIVKETGINSNEVNANEALILIDGKEASLAMIKSLNQDNIAKIDVSKVTKDNVAKYGEKARKGVILVTTKPDNTIEEHVWVNSKDGKPTETKYEYSNNTSFIIHKENNDYDLQAYAAELKKTGIIMTWKGLKRNADGEITYITITLKEADGSYKVSGTWYDIDEGKPISDIYIGRLNGKLRATSAP</sequence>
<accession>A0A444WAL8</accession>
<gene>
    <name evidence="2" type="ORF">NU09_1955</name>
</gene>
<dbReference type="RefSeq" id="WP_129751082.1">
    <property type="nucleotide sequence ID" value="NZ_JUIW01000006.1"/>
</dbReference>
<organism evidence="2 3">
    <name type="scientific">Flavobacterium beibuense</name>
    <dbReference type="NCBI Taxonomy" id="657326"/>
    <lineage>
        <taxon>Bacteria</taxon>
        <taxon>Pseudomonadati</taxon>
        <taxon>Bacteroidota</taxon>
        <taxon>Flavobacteriia</taxon>
        <taxon>Flavobacteriales</taxon>
        <taxon>Flavobacteriaceae</taxon>
        <taxon>Flavobacterium</taxon>
    </lineage>
</organism>
<protein>
    <submittedName>
        <fullName evidence="2">TonB-dependent receptor plug</fullName>
    </submittedName>
</protein>
<proteinExistence type="predicted"/>
<keyword evidence="3" id="KW-1185">Reference proteome</keyword>
<reference evidence="2 3" key="1">
    <citation type="submission" date="2014-12" db="EMBL/GenBank/DDBJ databases">
        <title>Genome sequence of Flavobacterium beibuense RSKm HC5.</title>
        <authorList>
            <person name="Kim J.F."/>
            <person name="Song J.Y."/>
            <person name="Kwak M.-J."/>
            <person name="Lee S.-W."/>
        </authorList>
    </citation>
    <scope>NUCLEOTIDE SEQUENCE [LARGE SCALE GENOMIC DNA]</scope>
    <source>
        <strain evidence="2 3">RSKm HC5</strain>
    </source>
</reference>
<feature type="compositionally biased region" description="Polar residues" evidence="1">
    <location>
        <begin position="157"/>
        <end position="171"/>
    </location>
</feature>
<feature type="region of interest" description="Disordered" evidence="1">
    <location>
        <begin position="151"/>
        <end position="171"/>
    </location>
</feature>
<comment type="caution">
    <text evidence="2">The sequence shown here is derived from an EMBL/GenBank/DDBJ whole genome shotgun (WGS) entry which is preliminary data.</text>
</comment>
<evidence type="ECO:0000313" key="2">
    <source>
        <dbReference type="EMBL" id="RYJ42856.1"/>
    </source>
</evidence>
<evidence type="ECO:0000256" key="1">
    <source>
        <dbReference type="SAM" id="MobiDB-lite"/>
    </source>
</evidence>
<dbReference type="Proteomes" id="UP000289775">
    <property type="component" value="Unassembled WGS sequence"/>
</dbReference>
<name>A0A444WAL8_9FLAO</name>
<keyword evidence="2" id="KW-0675">Receptor</keyword>
<dbReference type="OrthoDB" id="1522859at2"/>
<dbReference type="InterPro" id="IPR037066">
    <property type="entry name" value="Plug_dom_sf"/>
</dbReference>
<dbReference type="Gene3D" id="2.170.130.10">
    <property type="entry name" value="TonB-dependent receptor, plug domain"/>
    <property type="match status" value="1"/>
</dbReference>
<dbReference type="EMBL" id="JUIW01000006">
    <property type="protein sequence ID" value="RYJ42856.1"/>
    <property type="molecule type" value="Genomic_DNA"/>
</dbReference>
<dbReference type="AlphaFoldDB" id="A0A444WAL8"/>
<evidence type="ECO:0000313" key="3">
    <source>
        <dbReference type="Proteomes" id="UP000289775"/>
    </source>
</evidence>